<geneLocation type="plasmid" evidence="2">
    <name>pJCM18565</name>
</geneLocation>
<name>A0ABQ1CF40_9MYCO</name>
<comment type="caution">
    <text evidence="2">The sequence shown here is derived from an EMBL/GenBank/DDBJ whole genome shotgun (WGS) entry which is preliminary data.</text>
</comment>
<reference evidence="2 3" key="1">
    <citation type="journal article" date="2019" name="Emerg. Microbes Infect.">
        <title>Comprehensive subspecies identification of 175 nontuberculous mycobacteria species based on 7547 genomic profiles.</title>
        <authorList>
            <person name="Matsumoto Y."/>
            <person name="Kinjo T."/>
            <person name="Motooka D."/>
            <person name="Nabeya D."/>
            <person name="Jung N."/>
            <person name="Uechi K."/>
            <person name="Horii T."/>
            <person name="Iida T."/>
            <person name="Fujita J."/>
            <person name="Nakamura S."/>
        </authorList>
    </citation>
    <scope>NUCLEOTIDE SEQUENCE [LARGE SCALE GENOMIC DNA]</scope>
    <source>
        <strain evidence="2 3">JCM 18565</strain>
    </source>
</reference>
<organism evidence="2 3">
    <name type="scientific">Mycobacterium paragordonae</name>
    <dbReference type="NCBI Taxonomy" id="1389713"/>
    <lineage>
        <taxon>Bacteria</taxon>
        <taxon>Bacillati</taxon>
        <taxon>Actinomycetota</taxon>
        <taxon>Actinomycetes</taxon>
        <taxon>Mycobacteriales</taxon>
        <taxon>Mycobacteriaceae</taxon>
        <taxon>Mycobacterium</taxon>
    </lineage>
</organism>
<keyword evidence="1" id="KW-0472">Membrane</keyword>
<sequence length="81" mass="8338">MDNWKAAVLTATVMLFIGGAAAGVILGGRIGDHALIPAAVACVALAVANVLHDRRRRASDAGNESVAILTPLTPLADFKPY</sequence>
<keyword evidence="1" id="KW-0812">Transmembrane</keyword>
<keyword evidence="3" id="KW-1185">Reference proteome</keyword>
<keyword evidence="1" id="KW-1133">Transmembrane helix</keyword>
<evidence type="ECO:0000313" key="2">
    <source>
        <dbReference type="EMBL" id="GFG83091.1"/>
    </source>
</evidence>
<evidence type="ECO:0000313" key="3">
    <source>
        <dbReference type="Proteomes" id="UP000465240"/>
    </source>
</evidence>
<feature type="transmembrane region" description="Helical" evidence="1">
    <location>
        <begin position="32"/>
        <end position="51"/>
    </location>
</feature>
<evidence type="ECO:0000256" key="1">
    <source>
        <dbReference type="SAM" id="Phobius"/>
    </source>
</evidence>
<protein>
    <submittedName>
        <fullName evidence="2">Uncharacterized protein</fullName>
    </submittedName>
</protein>
<gene>
    <name evidence="2" type="ORF">MPRG_63670</name>
</gene>
<dbReference type="Proteomes" id="UP000465240">
    <property type="component" value="Unassembled WGS sequence"/>
</dbReference>
<accession>A0ABQ1CF40</accession>
<dbReference type="EMBL" id="BLKX01000002">
    <property type="protein sequence ID" value="GFG83091.1"/>
    <property type="molecule type" value="Genomic_DNA"/>
</dbReference>
<proteinExistence type="predicted"/>
<keyword evidence="2" id="KW-0614">Plasmid</keyword>